<keyword evidence="6" id="KW-1185">Reference proteome</keyword>
<dbReference type="Gene3D" id="3.30.450.20">
    <property type="entry name" value="PAS domain"/>
    <property type="match status" value="1"/>
</dbReference>
<keyword evidence="1" id="KW-0472">Membrane</keyword>
<dbReference type="PANTHER" id="PTHR44757:SF2">
    <property type="entry name" value="BIOFILM ARCHITECTURE MAINTENANCE PROTEIN MBAA"/>
    <property type="match status" value="1"/>
</dbReference>
<keyword evidence="1" id="KW-1133">Transmembrane helix</keyword>
<dbReference type="Pfam" id="PF13188">
    <property type="entry name" value="PAS_8"/>
    <property type="match status" value="1"/>
</dbReference>
<dbReference type="SMART" id="SM00052">
    <property type="entry name" value="EAL"/>
    <property type="match status" value="1"/>
</dbReference>
<dbReference type="EMBL" id="JAGSOH010000109">
    <property type="protein sequence ID" value="MBR7829997.1"/>
    <property type="molecule type" value="Genomic_DNA"/>
</dbReference>
<dbReference type="CDD" id="cd01949">
    <property type="entry name" value="GGDEF"/>
    <property type="match status" value="1"/>
</dbReference>
<feature type="transmembrane region" description="Helical" evidence="1">
    <location>
        <begin position="264"/>
        <end position="281"/>
    </location>
</feature>
<feature type="transmembrane region" description="Helical" evidence="1">
    <location>
        <begin position="189"/>
        <end position="215"/>
    </location>
</feature>
<evidence type="ECO:0000256" key="1">
    <source>
        <dbReference type="SAM" id="Phobius"/>
    </source>
</evidence>
<dbReference type="SUPFAM" id="SSF141868">
    <property type="entry name" value="EAL domain-like"/>
    <property type="match status" value="1"/>
</dbReference>
<dbReference type="Pfam" id="PF00990">
    <property type="entry name" value="GGDEF"/>
    <property type="match status" value="1"/>
</dbReference>
<dbReference type="Pfam" id="PF00563">
    <property type="entry name" value="EAL"/>
    <property type="match status" value="1"/>
</dbReference>
<dbReference type="CDD" id="cd01948">
    <property type="entry name" value="EAL"/>
    <property type="match status" value="1"/>
</dbReference>
<dbReference type="PROSITE" id="PS50883">
    <property type="entry name" value="EAL"/>
    <property type="match status" value="1"/>
</dbReference>
<feature type="domain" description="PAS" evidence="2">
    <location>
        <begin position="467"/>
        <end position="502"/>
    </location>
</feature>
<accession>A0A941EEN7</accession>
<evidence type="ECO:0000313" key="6">
    <source>
        <dbReference type="Proteomes" id="UP000676325"/>
    </source>
</evidence>
<feature type="transmembrane region" description="Helical" evidence="1">
    <location>
        <begin position="97"/>
        <end position="119"/>
    </location>
</feature>
<feature type="domain" description="EAL" evidence="3">
    <location>
        <begin position="763"/>
        <end position="1019"/>
    </location>
</feature>
<dbReference type="Gene3D" id="3.30.70.270">
    <property type="match status" value="1"/>
</dbReference>
<feature type="transmembrane region" description="Helical" evidence="1">
    <location>
        <begin position="157"/>
        <end position="177"/>
    </location>
</feature>
<dbReference type="PROSITE" id="PS50112">
    <property type="entry name" value="PAS"/>
    <property type="match status" value="1"/>
</dbReference>
<dbReference type="InterPro" id="IPR000014">
    <property type="entry name" value="PAS"/>
</dbReference>
<proteinExistence type="predicted"/>
<feature type="transmembrane region" description="Helical" evidence="1">
    <location>
        <begin position="27"/>
        <end position="46"/>
    </location>
</feature>
<dbReference type="Proteomes" id="UP000676325">
    <property type="component" value="Unassembled WGS sequence"/>
</dbReference>
<dbReference type="InterPro" id="IPR035919">
    <property type="entry name" value="EAL_sf"/>
</dbReference>
<feature type="domain" description="GGDEF" evidence="4">
    <location>
        <begin position="622"/>
        <end position="754"/>
    </location>
</feature>
<dbReference type="InterPro" id="IPR029787">
    <property type="entry name" value="Nucleotide_cyclase"/>
</dbReference>
<dbReference type="PROSITE" id="PS50887">
    <property type="entry name" value="GGDEF"/>
    <property type="match status" value="1"/>
</dbReference>
<feature type="transmembrane region" description="Helical" evidence="1">
    <location>
        <begin position="58"/>
        <end position="77"/>
    </location>
</feature>
<dbReference type="InterPro" id="IPR052155">
    <property type="entry name" value="Biofilm_reg_signaling"/>
</dbReference>
<dbReference type="SUPFAM" id="SSF55073">
    <property type="entry name" value="Nucleotide cyclase"/>
    <property type="match status" value="1"/>
</dbReference>
<keyword evidence="1" id="KW-0812">Transmembrane</keyword>
<dbReference type="InterPro" id="IPR001633">
    <property type="entry name" value="EAL_dom"/>
</dbReference>
<dbReference type="PANTHER" id="PTHR44757">
    <property type="entry name" value="DIGUANYLATE CYCLASE DGCP"/>
    <property type="match status" value="1"/>
</dbReference>
<dbReference type="SUPFAM" id="SSF55785">
    <property type="entry name" value="PYP-like sensor domain (PAS domain)"/>
    <property type="match status" value="1"/>
</dbReference>
<dbReference type="NCBIfam" id="TIGR00229">
    <property type="entry name" value="sensory_box"/>
    <property type="match status" value="1"/>
</dbReference>
<dbReference type="InterPro" id="IPR035965">
    <property type="entry name" value="PAS-like_dom_sf"/>
</dbReference>
<dbReference type="SMART" id="SM00267">
    <property type="entry name" value="GGDEF"/>
    <property type="match status" value="1"/>
</dbReference>
<name>A0A941EEN7_9ACTN</name>
<reference evidence="5" key="1">
    <citation type="submission" date="2021-04" db="EMBL/GenBank/DDBJ databases">
        <title>Genome based classification of Actinospica acidithermotolerans sp. nov., an actinobacterium isolated from an Indonesian hot spring.</title>
        <authorList>
            <person name="Kusuma A.B."/>
            <person name="Putra K.E."/>
            <person name="Nafisah S."/>
            <person name="Loh J."/>
            <person name="Nouioui I."/>
            <person name="Goodfellow M."/>
        </authorList>
    </citation>
    <scope>NUCLEOTIDE SEQUENCE</scope>
    <source>
        <strain evidence="5">MGRD01-02</strain>
    </source>
</reference>
<evidence type="ECO:0000313" key="5">
    <source>
        <dbReference type="EMBL" id="MBR7829997.1"/>
    </source>
</evidence>
<dbReference type="Gene3D" id="3.20.20.450">
    <property type="entry name" value="EAL domain"/>
    <property type="match status" value="1"/>
</dbReference>
<dbReference type="AlphaFoldDB" id="A0A941EEN7"/>
<evidence type="ECO:0000259" key="2">
    <source>
        <dbReference type="PROSITE" id="PS50112"/>
    </source>
</evidence>
<organism evidence="5 6">
    <name type="scientific">Actinospica acidithermotolerans</name>
    <dbReference type="NCBI Taxonomy" id="2828514"/>
    <lineage>
        <taxon>Bacteria</taxon>
        <taxon>Bacillati</taxon>
        <taxon>Actinomycetota</taxon>
        <taxon>Actinomycetes</taxon>
        <taxon>Catenulisporales</taxon>
        <taxon>Actinospicaceae</taxon>
        <taxon>Actinospica</taxon>
    </lineage>
</organism>
<sequence length="1030" mass="108845">MRARPALSRYLAVEACLLLGSPPLPPLGRGLFLLAAGVIAVAALSLGPVLNRLDRLPAWRLLALAGALLLASNYFVLGDDLRGAVTVPSATDFLATAAYPLAAVAVLVIAMRGSPLVLWARLVDTLIVLACLGLVTWTLFVVPLAGASLPSTAVRAYAVAFVLGDAFILVILGRLLYPDPLHAPAAVWLLLAGTCLMLAADVMFALVELAAVHWARDSAPTVAQISLWTTGLVCWGAAALSPSAGEIVRPSAAVPRASPPPRRTALLGLAAIAPTVAVVVAEAVDAPEEGDVIAVFGTVIALLLVVRLSLALAQADARLRAEKTLGAAADRLVAANDTHEILGTVLDAASVLAGPGEPRVAVAAVAAEDELLTLANDVPGVAGADLAERVEGADPEEWIDARFGERPHATLGHTAEDAGAPAALALGVDQGRAGLGERLGQLRILASQAALALSRLGLSREISRRDGEAYFRALVDDASDAIVLVDQGGRVRYASPSTVELFRVPDPTALELAELFGPHNAAWVAKTLGEQPGGGRSAARMDWVLDRPGVGRLELEVACSDLRDDPSVQALVLTLRDVTARRRLERDLRHHAYHDRLTGMGNRLKFTRRVELAMATVRQRGPVPVVVQLDLDNFRELNEVHGRELGDLILITTGNRLAQAHGALEAARFDSDSFGVLFEIAEPSTEACRQVAEQVAQVVAEPFSLPAGQVRLTSCIGVACAYGESHSEDVIRNARLALEAARAAGRDAIRVYSPEMLQARLEHAQLHADLQAAIAAGALELRYQPVVDLGTGRIASFEALVRWPHRERGLITPDKFIPLAEETGLIVPLGRWLFAKAADAAAVLRAEPDAGDVRVAVNVSARQFSVPGLTGDIAAGLADAGVGPDALIVELTESALMRHAEDDGPHDLNALKELGVGLAIDDFGTGYSSLSYLHDMPFDALKIDKSFIDEITGSPRRMDLVCGIIQIADSLGLYVVAEGLESERQRTLLAAAGCKYGQGYLFARPVRLETARALLHEHGGFIGADWRDAA</sequence>
<feature type="transmembrane region" description="Helical" evidence="1">
    <location>
        <begin position="126"/>
        <end position="145"/>
    </location>
</feature>
<evidence type="ECO:0000259" key="3">
    <source>
        <dbReference type="PROSITE" id="PS50883"/>
    </source>
</evidence>
<gene>
    <name evidence="5" type="ORF">KDK95_27085</name>
</gene>
<protein>
    <submittedName>
        <fullName evidence="5">EAL domain-containing protein</fullName>
    </submittedName>
</protein>
<dbReference type="InterPro" id="IPR000160">
    <property type="entry name" value="GGDEF_dom"/>
</dbReference>
<comment type="caution">
    <text evidence="5">The sequence shown here is derived from an EMBL/GenBank/DDBJ whole genome shotgun (WGS) entry which is preliminary data.</text>
</comment>
<evidence type="ECO:0000259" key="4">
    <source>
        <dbReference type="PROSITE" id="PS50887"/>
    </source>
</evidence>
<dbReference type="NCBIfam" id="TIGR00254">
    <property type="entry name" value="GGDEF"/>
    <property type="match status" value="1"/>
</dbReference>
<feature type="transmembrane region" description="Helical" evidence="1">
    <location>
        <begin position="293"/>
        <end position="313"/>
    </location>
</feature>
<dbReference type="InterPro" id="IPR043128">
    <property type="entry name" value="Rev_trsase/Diguanyl_cyclase"/>
</dbReference>
<dbReference type="RefSeq" id="WP_212521128.1">
    <property type="nucleotide sequence ID" value="NZ_JAGSOH010000109.1"/>
</dbReference>